<accession>A0A839UNK9</accession>
<dbReference type="PANTHER" id="PTHR33973">
    <property type="entry name" value="OS07G0153300 PROTEIN"/>
    <property type="match status" value="1"/>
</dbReference>
<dbReference type="AlphaFoldDB" id="A0A839UNK9"/>
<protein>
    <recommendedName>
        <fullName evidence="3">DUF1365 domain-containing protein</fullName>
    </recommendedName>
</protein>
<keyword evidence="2" id="KW-1185">Reference proteome</keyword>
<sequence>MKPERPDSRADDLASGIYTGELWHARWAPKVHQFHYRVFMAYLDLDELEALCKRSPFWSCRGPAPFWIRRADYFGDVQLSLKEAVLQKVQQTLGYCPAGPVRMLTNPRCFGLRMNPITVFYVFSGDGQQLDAVLAEVTNTPWDKRHVYVLDYRQQRPDESVTFSKDLHVSPFMPMQQQYRWRTHLPGASVRIVLQNFAAGAPQFEERGGNRKVFEALLRLDREPAESSVLNGLVWRFPWMTAKVLVGIYWQAMKLWLKGARFYSSPPPSEENFMGVDVEPFDTAKHDGN</sequence>
<organism evidence="1 2">
    <name type="scientific">Simiduia aestuariiviva</name>
    <dbReference type="NCBI Taxonomy" id="1510459"/>
    <lineage>
        <taxon>Bacteria</taxon>
        <taxon>Pseudomonadati</taxon>
        <taxon>Pseudomonadota</taxon>
        <taxon>Gammaproteobacteria</taxon>
        <taxon>Cellvibrionales</taxon>
        <taxon>Cellvibrionaceae</taxon>
        <taxon>Simiduia</taxon>
    </lineage>
</organism>
<dbReference type="InterPro" id="IPR010775">
    <property type="entry name" value="DUF1365"/>
</dbReference>
<dbReference type="Pfam" id="PF07103">
    <property type="entry name" value="DUF1365"/>
    <property type="match status" value="1"/>
</dbReference>
<reference evidence="1 2" key="1">
    <citation type="submission" date="2020-08" db="EMBL/GenBank/DDBJ databases">
        <title>Genomic Encyclopedia of Type Strains, Phase III (KMG-III): the genomes of soil and plant-associated and newly described type strains.</title>
        <authorList>
            <person name="Whitman W."/>
        </authorList>
    </citation>
    <scope>NUCLEOTIDE SEQUENCE [LARGE SCALE GENOMIC DNA]</scope>
    <source>
        <strain evidence="1 2">CECT 8571</strain>
    </source>
</reference>
<gene>
    <name evidence="1" type="ORF">FHS30_002531</name>
</gene>
<dbReference type="EMBL" id="JACHXZ010000003">
    <property type="protein sequence ID" value="MBB3169323.1"/>
    <property type="molecule type" value="Genomic_DNA"/>
</dbReference>
<dbReference type="RefSeq" id="WP_183910802.1">
    <property type="nucleotide sequence ID" value="NZ_JACHXZ010000003.1"/>
</dbReference>
<comment type="caution">
    <text evidence="1">The sequence shown here is derived from an EMBL/GenBank/DDBJ whole genome shotgun (WGS) entry which is preliminary data.</text>
</comment>
<name>A0A839UNK9_9GAMM</name>
<proteinExistence type="predicted"/>
<dbReference type="Proteomes" id="UP000559987">
    <property type="component" value="Unassembled WGS sequence"/>
</dbReference>
<dbReference type="PANTHER" id="PTHR33973:SF4">
    <property type="entry name" value="OS07G0153300 PROTEIN"/>
    <property type="match status" value="1"/>
</dbReference>
<evidence type="ECO:0000313" key="2">
    <source>
        <dbReference type="Proteomes" id="UP000559987"/>
    </source>
</evidence>
<evidence type="ECO:0000313" key="1">
    <source>
        <dbReference type="EMBL" id="MBB3169323.1"/>
    </source>
</evidence>
<evidence type="ECO:0008006" key="3">
    <source>
        <dbReference type="Google" id="ProtNLM"/>
    </source>
</evidence>